<evidence type="ECO:0000313" key="2">
    <source>
        <dbReference type="Proteomes" id="UP000507245"/>
    </source>
</evidence>
<dbReference type="Proteomes" id="UP000507245">
    <property type="component" value="Unassembled WGS sequence"/>
</dbReference>
<dbReference type="AlphaFoldDB" id="A0A6J5X6M0"/>
<dbReference type="EMBL" id="CAEKKB010000004">
    <property type="protein sequence ID" value="CAB4308107.1"/>
    <property type="molecule type" value="Genomic_DNA"/>
</dbReference>
<protein>
    <submittedName>
        <fullName evidence="1">Uncharacterized protein</fullName>
    </submittedName>
</protein>
<reference evidence="2" key="1">
    <citation type="journal article" date="2020" name="Genome Biol.">
        <title>Gamete binning: chromosome-level and haplotype-resolved genome assembly enabled by high-throughput single-cell sequencing of gamete genomes.</title>
        <authorList>
            <person name="Campoy J.A."/>
            <person name="Sun H."/>
            <person name="Goel M."/>
            <person name="Jiao W.-B."/>
            <person name="Folz-Donahue K."/>
            <person name="Wang N."/>
            <person name="Rubio M."/>
            <person name="Liu C."/>
            <person name="Kukat C."/>
            <person name="Ruiz D."/>
            <person name="Huettel B."/>
            <person name="Schneeberger K."/>
        </authorList>
    </citation>
    <scope>NUCLEOTIDE SEQUENCE [LARGE SCALE GENOMIC DNA]</scope>
    <source>
        <strain evidence="2">cv. Rojo Pasion</strain>
    </source>
</reference>
<accession>A0A6J5X6M0</accession>
<sequence length="52" mass="6205">MPLKFGRAGEIKFLPPLNLPRPDQYEKQGEDQKIVKEVEKMHYQNNQHEKQV</sequence>
<keyword evidence="2" id="KW-1185">Reference proteome</keyword>
<evidence type="ECO:0000313" key="1">
    <source>
        <dbReference type="EMBL" id="CAB4308107.1"/>
    </source>
</evidence>
<name>A0A6J5X6M0_PRUAR</name>
<gene>
    <name evidence="1" type="ORF">ORAREDHAP_LOCUS27280</name>
</gene>
<organism evidence="1 2">
    <name type="scientific">Prunus armeniaca</name>
    <name type="common">Apricot</name>
    <name type="synonym">Armeniaca vulgaris</name>
    <dbReference type="NCBI Taxonomy" id="36596"/>
    <lineage>
        <taxon>Eukaryota</taxon>
        <taxon>Viridiplantae</taxon>
        <taxon>Streptophyta</taxon>
        <taxon>Embryophyta</taxon>
        <taxon>Tracheophyta</taxon>
        <taxon>Spermatophyta</taxon>
        <taxon>Magnoliopsida</taxon>
        <taxon>eudicotyledons</taxon>
        <taxon>Gunneridae</taxon>
        <taxon>Pentapetalae</taxon>
        <taxon>rosids</taxon>
        <taxon>fabids</taxon>
        <taxon>Rosales</taxon>
        <taxon>Rosaceae</taxon>
        <taxon>Amygdaloideae</taxon>
        <taxon>Amygdaleae</taxon>
        <taxon>Prunus</taxon>
    </lineage>
</organism>
<proteinExistence type="predicted"/>